<dbReference type="AlphaFoldDB" id="R6WRX6"/>
<comment type="caution">
    <text evidence="2">The sequence shown here is derived from an EMBL/GenBank/DDBJ whole genome shotgun (WGS) entry which is preliminary data.</text>
</comment>
<accession>R6WRX6</accession>
<proteinExistence type="predicted"/>
<feature type="coiled-coil region" evidence="1">
    <location>
        <begin position="43"/>
        <end position="70"/>
    </location>
</feature>
<evidence type="ECO:0000256" key="1">
    <source>
        <dbReference type="SAM" id="Coils"/>
    </source>
</evidence>
<keyword evidence="1" id="KW-0175">Coiled coil</keyword>
<organism evidence="2 3">
    <name type="scientific">Phascolarctobacterium succinatutens CAG:287</name>
    <dbReference type="NCBI Taxonomy" id="1263101"/>
    <lineage>
        <taxon>Bacteria</taxon>
        <taxon>Bacillati</taxon>
        <taxon>Bacillota</taxon>
        <taxon>Negativicutes</taxon>
        <taxon>Acidaminococcales</taxon>
        <taxon>Acidaminococcaceae</taxon>
        <taxon>Phascolarctobacterium</taxon>
    </lineage>
</organism>
<sequence length="70" mass="7960">MAKNLVVKSMADVCVDVCVLDIALCNYIQHARNQLDWLQKNHKDVAQGNIEDYQEKIAAAKSLLKQLRSF</sequence>
<name>R6WRX6_9FIRM</name>
<reference evidence="2" key="1">
    <citation type="submission" date="2012-11" db="EMBL/GenBank/DDBJ databases">
        <title>Dependencies among metagenomic species, viruses, plasmids and units of genetic variation.</title>
        <authorList>
            <person name="Nielsen H.B."/>
            <person name="Almeida M."/>
            <person name="Juncker A.S."/>
            <person name="Rasmussen S."/>
            <person name="Li J."/>
            <person name="Sunagawa S."/>
            <person name="Plichta D."/>
            <person name="Gautier L."/>
            <person name="Le Chatelier E."/>
            <person name="Peletier E."/>
            <person name="Bonde I."/>
            <person name="Nielsen T."/>
            <person name="Manichanh C."/>
            <person name="Arumugam M."/>
            <person name="Batto J."/>
            <person name="Santos M.B.Q.D."/>
            <person name="Blom N."/>
            <person name="Borruel N."/>
            <person name="Burgdorf K.S."/>
            <person name="Boumezbeur F."/>
            <person name="Casellas F."/>
            <person name="Dore J."/>
            <person name="Guarner F."/>
            <person name="Hansen T."/>
            <person name="Hildebrand F."/>
            <person name="Kaas R.S."/>
            <person name="Kennedy S."/>
            <person name="Kristiansen K."/>
            <person name="Kultima J.R."/>
            <person name="Leonard P."/>
            <person name="Levenez F."/>
            <person name="Lund O."/>
            <person name="Moumen B."/>
            <person name="Le Paslier D."/>
            <person name="Pons N."/>
            <person name="Pedersen O."/>
            <person name="Prifti E."/>
            <person name="Qin J."/>
            <person name="Raes J."/>
            <person name="Tap J."/>
            <person name="Tims S."/>
            <person name="Ussery D.W."/>
            <person name="Yamada T."/>
            <person name="MetaHit consortium"/>
            <person name="Renault P."/>
            <person name="Sicheritz-Ponten T."/>
            <person name="Bork P."/>
            <person name="Wang J."/>
            <person name="Brunak S."/>
            <person name="Ehrlich S.D."/>
        </authorList>
    </citation>
    <scope>NUCLEOTIDE SEQUENCE [LARGE SCALE GENOMIC DNA]</scope>
</reference>
<evidence type="ECO:0000313" key="2">
    <source>
        <dbReference type="EMBL" id="CDD12125.1"/>
    </source>
</evidence>
<dbReference type="Proteomes" id="UP000014937">
    <property type="component" value="Unassembled WGS sequence"/>
</dbReference>
<evidence type="ECO:0000313" key="3">
    <source>
        <dbReference type="Proteomes" id="UP000014937"/>
    </source>
</evidence>
<gene>
    <name evidence="2" type="ORF">BN587_00857</name>
</gene>
<protein>
    <submittedName>
        <fullName evidence="2">Uncharacterized protein</fullName>
    </submittedName>
</protein>
<dbReference type="EMBL" id="CBGL010000112">
    <property type="protein sequence ID" value="CDD12125.1"/>
    <property type="molecule type" value="Genomic_DNA"/>
</dbReference>
<dbReference type="RefSeq" id="WP_021719932.1">
    <property type="nucleotide sequence ID" value="NZ_FR892784.1"/>
</dbReference>
<dbReference type="HOGENOM" id="CLU_2754356_0_0_9"/>